<reference evidence="1 2" key="2">
    <citation type="submission" date="2013-09" db="EMBL/GenBank/DDBJ databases">
        <title>Whole genome comparison of six Crocosphaera watsonii strains with differing phenotypes.</title>
        <authorList>
            <person name="Bench S.R."/>
            <person name="Heller P."/>
            <person name="Frank I."/>
            <person name="Arciniega M."/>
            <person name="Shilova I.N."/>
            <person name="Zehr J.P."/>
        </authorList>
    </citation>
    <scope>NUCLEOTIDE SEQUENCE [LARGE SCALE GENOMIC DNA]</scope>
    <source>
        <strain evidence="1 2">WH 0402</strain>
    </source>
</reference>
<evidence type="ECO:0000313" key="1">
    <source>
        <dbReference type="EMBL" id="CCQ70877.1"/>
    </source>
</evidence>
<dbReference type="AlphaFoldDB" id="T2K0W2"/>
<evidence type="ECO:0000313" key="2">
    <source>
        <dbReference type="Proteomes" id="UP000018130"/>
    </source>
</evidence>
<name>T2K0W2_CROWT</name>
<accession>T2K0W2</accession>
<reference evidence="1 2" key="1">
    <citation type="submission" date="2013-01" db="EMBL/GenBank/DDBJ databases">
        <authorList>
            <person name="Bench S."/>
        </authorList>
    </citation>
    <scope>NUCLEOTIDE SEQUENCE [LARGE SCALE GENOMIC DNA]</scope>
    <source>
        <strain evidence="1 2">WH 0402</strain>
    </source>
</reference>
<proteinExistence type="predicted"/>
<organism evidence="1 2">
    <name type="scientific">Crocosphaera watsonii WH 0402</name>
    <dbReference type="NCBI Taxonomy" id="1284629"/>
    <lineage>
        <taxon>Bacteria</taxon>
        <taxon>Bacillati</taxon>
        <taxon>Cyanobacteriota</taxon>
        <taxon>Cyanophyceae</taxon>
        <taxon>Oscillatoriophycideae</taxon>
        <taxon>Chroococcales</taxon>
        <taxon>Aphanothecaceae</taxon>
        <taxon>Crocosphaera</taxon>
    </lineage>
</organism>
<dbReference type="Proteomes" id="UP000018130">
    <property type="component" value="Unassembled WGS sequence"/>
</dbReference>
<gene>
    <name evidence="1" type="ORF">CWATWH0402_332</name>
</gene>
<dbReference type="EMBL" id="CAQN01001306">
    <property type="protein sequence ID" value="CCQ70877.1"/>
    <property type="molecule type" value="Genomic_DNA"/>
</dbReference>
<comment type="caution">
    <text evidence="1">The sequence shown here is derived from an EMBL/GenBank/DDBJ whole genome shotgun (WGS) entry which is preliminary data.</text>
</comment>
<protein>
    <submittedName>
        <fullName evidence="1">Uncharacterized protein</fullName>
    </submittedName>
</protein>
<sequence>MTFLKQQLGISGRVKQLSTLSRKMAEKLLTRKRIEDIIRASELLSKPLVLNGSHQT</sequence>